<gene>
    <name evidence="1" type="ORF">CMMCAS07_03095</name>
</gene>
<evidence type="ECO:0000313" key="2">
    <source>
        <dbReference type="Proteomes" id="UP000195062"/>
    </source>
</evidence>
<organism evidence="1 2">
    <name type="scientific">Clavibacter michiganensis subsp. michiganensis</name>
    <dbReference type="NCBI Taxonomy" id="33013"/>
    <lineage>
        <taxon>Bacteria</taxon>
        <taxon>Bacillati</taxon>
        <taxon>Actinomycetota</taxon>
        <taxon>Actinomycetes</taxon>
        <taxon>Micrococcales</taxon>
        <taxon>Microbacteriaceae</taxon>
        <taxon>Clavibacter</taxon>
    </lineage>
</organism>
<dbReference type="EMBL" id="MDHH01000001">
    <property type="protein sequence ID" value="OUE03906.1"/>
    <property type="molecule type" value="Genomic_DNA"/>
</dbReference>
<accession>A0A251XKC2</accession>
<comment type="caution">
    <text evidence="1">The sequence shown here is derived from an EMBL/GenBank/DDBJ whole genome shotgun (WGS) entry which is preliminary data.</text>
</comment>
<keyword evidence="2" id="KW-1185">Reference proteome</keyword>
<reference evidence="1 2" key="1">
    <citation type="submission" date="2016-08" db="EMBL/GenBank/DDBJ databases">
        <title>Genome sequence of Clavibacter michiganensis subsp. michiganensis strain CASJ007.</title>
        <authorList>
            <person name="Thapa S.P."/>
            <person name="Coaker G."/>
        </authorList>
    </citation>
    <scope>NUCLEOTIDE SEQUENCE [LARGE SCALE GENOMIC DNA]</scope>
    <source>
        <strain evidence="1">CASJ007</strain>
    </source>
</reference>
<sequence length="92" mass="9927">MAGVDAVDLPMPTPTEAPWWASRIAFDLTARQAFHANSRSASVCSSTGSPVARVHDAERRVPSVGNASPDCTRYPPEIWRASSPSRWYPSGA</sequence>
<name>A0A251XKC2_CLAMM</name>
<dbReference type="AlphaFoldDB" id="A0A251XKC2"/>
<protein>
    <submittedName>
        <fullName evidence="1">Uncharacterized protein</fullName>
    </submittedName>
</protein>
<dbReference type="Proteomes" id="UP000195062">
    <property type="component" value="Unassembled WGS sequence"/>
</dbReference>
<proteinExistence type="predicted"/>
<evidence type="ECO:0000313" key="1">
    <source>
        <dbReference type="EMBL" id="OUE03906.1"/>
    </source>
</evidence>